<sequence>MDRKKILNMEDESSYNRWCMELWENPKTNRILYNGKSVASLDESIISGNIKITEEHKPKDDFEGSLRQKFVNLFNGSYKTFMRNIALLLKRRNANMPSYKDDDSLKKCKNNINCLNISIRKYS</sequence>
<dbReference type="EMBL" id="JAACXV010000358">
    <property type="protein sequence ID" value="KAF7279520.1"/>
    <property type="molecule type" value="Genomic_DNA"/>
</dbReference>
<proteinExistence type="predicted"/>
<evidence type="ECO:0000313" key="1">
    <source>
        <dbReference type="EMBL" id="KAF7279520.1"/>
    </source>
</evidence>
<accession>A0A834IKS1</accession>
<dbReference type="AlphaFoldDB" id="A0A834IKS1"/>
<comment type="caution">
    <text evidence="1">The sequence shown here is derived from an EMBL/GenBank/DDBJ whole genome shotgun (WGS) entry which is preliminary data.</text>
</comment>
<protein>
    <submittedName>
        <fullName evidence="1">Uncharacterized protein</fullName>
    </submittedName>
</protein>
<gene>
    <name evidence="1" type="ORF">GWI33_007102</name>
</gene>
<name>A0A834IKS1_RHYFE</name>
<dbReference type="Proteomes" id="UP000625711">
    <property type="component" value="Unassembled WGS sequence"/>
</dbReference>
<reference evidence="1" key="1">
    <citation type="submission" date="2020-08" db="EMBL/GenBank/DDBJ databases">
        <title>Genome sequencing and assembly of the red palm weevil Rhynchophorus ferrugineus.</title>
        <authorList>
            <person name="Dias G.B."/>
            <person name="Bergman C.M."/>
            <person name="Manee M."/>
        </authorList>
    </citation>
    <scope>NUCLEOTIDE SEQUENCE</scope>
    <source>
        <strain evidence="1">AA-2017</strain>
        <tissue evidence="1">Whole larva</tissue>
    </source>
</reference>
<keyword evidence="2" id="KW-1185">Reference proteome</keyword>
<evidence type="ECO:0000313" key="2">
    <source>
        <dbReference type="Proteomes" id="UP000625711"/>
    </source>
</evidence>
<organism evidence="1 2">
    <name type="scientific">Rhynchophorus ferrugineus</name>
    <name type="common">Red palm weevil</name>
    <name type="synonym">Curculio ferrugineus</name>
    <dbReference type="NCBI Taxonomy" id="354439"/>
    <lineage>
        <taxon>Eukaryota</taxon>
        <taxon>Metazoa</taxon>
        <taxon>Ecdysozoa</taxon>
        <taxon>Arthropoda</taxon>
        <taxon>Hexapoda</taxon>
        <taxon>Insecta</taxon>
        <taxon>Pterygota</taxon>
        <taxon>Neoptera</taxon>
        <taxon>Endopterygota</taxon>
        <taxon>Coleoptera</taxon>
        <taxon>Polyphaga</taxon>
        <taxon>Cucujiformia</taxon>
        <taxon>Curculionidae</taxon>
        <taxon>Dryophthorinae</taxon>
        <taxon>Rhynchophorus</taxon>
    </lineage>
</organism>